<dbReference type="InterPro" id="IPR037401">
    <property type="entry name" value="SnoaL-like"/>
</dbReference>
<dbReference type="EMBL" id="JAGSPM010000001">
    <property type="protein sequence ID" value="MBR7745283.1"/>
    <property type="molecule type" value="Genomic_DNA"/>
</dbReference>
<evidence type="ECO:0000313" key="3">
    <source>
        <dbReference type="Proteomes" id="UP000680158"/>
    </source>
</evidence>
<dbReference type="Proteomes" id="UP000680158">
    <property type="component" value="Unassembled WGS sequence"/>
</dbReference>
<accession>A0A941I0I5</accession>
<evidence type="ECO:0000259" key="1">
    <source>
        <dbReference type="Pfam" id="PF12680"/>
    </source>
</evidence>
<keyword evidence="3" id="KW-1185">Reference proteome</keyword>
<organism evidence="2 3">
    <name type="scientific">Undibacterium baiyunense</name>
    <dbReference type="NCBI Taxonomy" id="2828731"/>
    <lineage>
        <taxon>Bacteria</taxon>
        <taxon>Pseudomonadati</taxon>
        <taxon>Pseudomonadota</taxon>
        <taxon>Betaproteobacteria</taxon>
        <taxon>Burkholderiales</taxon>
        <taxon>Oxalobacteraceae</taxon>
        <taxon>Undibacterium</taxon>
    </lineage>
</organism>
<proteinExistence type="predicted"/>
<name>A0A941I0I5_9BURK</name>
<comment type="caution">
    <text evidence="2">The sequence shown here is derived from an EMBL/GenBank/DDBJ whole genome shotgun (WGS) entry which is preliminary data.</text>
</comment>
<dbReference type="Gene3D" id="3.10.450.50">
    <property type="match status" value="1"/>
</dbReference>
<sequence>MTTPQVQNIMAWYANLSPTSLQDIAKYYADEARFKDPFNEVQGLKAIRAIFEHMFATTQYPKFTFEEVIEQESKVFLTWQFHFGLRGKSYIVKGGSMLTFDAQGLIIDHRDYWDAAEELWEKLPIVGGLVGWLRRRFKVTI</sequence>
<evidence type="ECO:0000313" key="2">
    <source>
        <dbReference type="EMBL" id="MBR7745283.1"/>
    </source>
</evidence>
<dbReference type="InterPro" id="IPR032710">
    <property type="entry name" value="NTF2-like_dom_sf"/>
</dbReference>
<protein>
    <submittedName>
        <fullName evidence="2">Nuclear transport factor 2 family protein</fullName>
    </submittedName>
</protein>
<feature type="domain" description="SnoaL-like" evidence="1">
    <location>
        <begin position="11"/>
        <end position="109"/>
    </location>
</feature>
<reference evidence="2 3" key="1">
    <citation type="submission" date="2021-04" db="EMBL/GenBank/DDBJ databases">
        <title>novel species isolated from subtropical streams in China.</title>
        <authorList>
            <person name="Lu H."/>
        </authorList>
    </citation>
    <scope>NUCLEOTIDE SEQUENCE [LARGE SCALE GENOMIC DNA]</scope>
    <source>
        <strain evidence="2 3">BYS107W</strain>
    </source>
</reference>
<gene>
    <name evidence="2" type="ORF">KDM92_01705</name>
</gene>
<dbReference type="SUPFAM" id="SSF54427">
    <property type="entry name" value="NTF2-like"/>
    <property type="match status" value="1"/>
</dbReference>
<dbReference type="Pfam" id="PF12680">
    <property type="entry name" value="SnoaL_2"/>
    <property type="match status" value="1"/>
</dbReference>
<dbReference type="RefSeq" id="WP_212682730.1">
    <property type="nucleotide sequence ID" value="NZ_JAGSPM010000001.1"/>
</dbReference>
<dbReference type="AlphaFoldDB" id="A0A941I0I5"/>